<feature type="transmembrane region" description="Helical" evidence="1">
    <location>
        <begin position="18"/>
        <end position="42"/>
    </location>
</feature>
<dbReference type="AlphaFoldDB" id="A0A550CLY8"/>
<protein>
    <submittedName>
        <fullName evidence="2">Uncharacterized protein</fullName>
    </submittedName>
</protein>
<evidence type="ECO:0000313" key="3">
    <source>
        <dbReference type="Proteomes" id="UP000320762"/>
    </source>
</evidence>
<gene>
    <name evidence="2" type="ORF">BD626DRAFT_485917</name>
</gene>
<reference evidence="2 3" key="1">
    <citation type="journal article" date="2019" name="New Phytol.">
        <title>Comparative genomics reveals unique wood-decay strategies and fruiting body development in the Schizophyllaceae.</title>
        <authorList>
            <person name="Almasi E."/>
            <person name="Sahu N."/>
            <person name="Krizsan K."/>
            <person name="Balint B."/>
            <person name="Kovacs G.M."/>
            <person name="Kiss B."/>
            <person name="Cseklye J."/>
            <person name="Drula E."/>
            <person name="Henrissat B."/>
            <person name="Nagy I."/>
            <person name="Chovatia M."/>
            <person name="Adam C."/>
            <person name="LaButti K."/>
            <person name="Lipzen A."/>
            <person name="Riley R."/>
            <person name="Grigoriev I.V."/>
            <person name="Nagy L.G."/>
        </authorList>
    </citation>
    <scope>NUCLEOTIDE SEQUENCE [LARGE SCALE GENOMIC DNA]</scope>
    <source>
        <strain evidence="2 3">NL-1724</strain>
    </source>
</reference>
<dbReference type="EMBL" id="VDMD01000004">
    <property type="protein sequence ID" value="TRM65825.1"/>
    <property type="molecule type" value="Genomic_DNA"/>
</dbReference>
<evidence type="ECO:0000313" key="2">
    <source>
        <dbReference type="EMBL" id="TRM65825.1"/>
    </source>
</evidence>
<feature type="transmembrane region" description="Helical" evidence="1">
    <location>
        <begin position="144"/>
        <end position="165"/>
    </location>
</feature>
<accession>A0A550CLY8</accession>
<feature type="transmembrane region" description="Helical" evidence="1">
    <location>
        <begin position="82"/>
        <end position="102"/>
    </location>
</feature>
<name>A0A550CLY8_9AGAR</name>
<dbReference type="Proteomes" id="UP000320762">
    <property type="component" value="Unassembled WGS sequence"/>
</dbReference>
<keyword evidence="3" id="KW-1185">Reference proteome</keyword>
<dbReference type="OrthoDB" id="2371309at2759"/>
<proteinExistence type="predicted"/>
<sequence>MWCDNCLLLFPLRAGSMAWALLVAAYSLAGSLFLLIYGQYLFFTYPEWFIYGGIGMAVAAIALINVIALSNRSYIWTRVCKFLWPFLIVICGVRAVLMIVQLQRGKDKITWECDNGGALWDDDYETTVSMPSGFCTTGFSSINAAFIISLLVDLGCQMYMFFLTWRFQKRLEHYREMKGPYQGGYYNA</sequence>
<keyword evidence="1" id="KW-0472">Membrane</keyword>
<dbReference type="STRING" id="97359.A0A550CLY8"/>
<feature type="transmembrane region" description="Helical" evidence="1">
    <location>
        <begin position="48"/>
        <end position="70"/>
    </location>
</feature>
<keyword evidence="1" id="KW-0812">Transmembrane</keyword>
<organism evidence="2 3">
    <name type="scientific">Schizophyllum amplum</name>
    <dbReference type="NCBI Taxonomy" id="97359"/>
    <lineage>
        <taxon>Eukaryota</taxon>
        <taxon>Fungi</taxon>
        <taxon>Dikarya</taxon>
        <taxon>Basidiomycota</taxon>
        <taxon>Agaricomycotina</taxon>
        <taxon>Agaricomycetes</taxon>
        <taxon>Agaricomycetidae</taxon>
        <taxon>Agaricales</taxon>
        <taxon>Schizophyllaceae</taxon>
        <taxon>Schizophyllum</taxon>
    </lineage>
</organism>
<evidence type="ECO:0000256" key="1">
    <source>
        <dbReference type="SAM" id="Phobius"/>
    </source>
</evidence>
<keyword evidence="1" id="KW-1133">Transmembrane helix</keyword>
<comment type="caution">
    <text evidence="2">The sequence shown here is derived from an EMBL/GenBank/DDBJ whole genome shotgun (WGS) entry which is preliminary data.</text>
</comment>